<dbReference type="InterPro" id="IPR038883">
    <property type="entry name" value="AN11006-like"/>
</dbReference>
<evidence type="ECO:0000313" key="1">
    <source>
        <dbReference type="EMBL" id="KAF2228002.1"/>
    </source>
</evidence>
<evidence type="ECO:0000313" key="2">
    <source>
        <dbReference type="Proteomes" id="UP000799538"/>
    </source>
</evidence>
<dbReference type="PANTHER" id="PTHR42085">
    <property type="entry name" value="F-BOX DOMAIN-CONTAINING PROTEIN"/>
    <property type="match status" value="1"/>
</dbReference>
<dbReference type="EMBL" id="ML992501">
    <property type="protein sequence ID" value="KAF2228002.1"/>
    <property type="molecule type" value="Genomic_DNA"/>
</dbReference>
<dbReference type="PANTHER" id="PTHR42085:SF8">
    <property type="entry name" value="F-BOX DOMAIN-CONTAINING PROTEIN"/>
    <property type="match status" value="1"/>
</dbReference>
<keyword evidence="2" id="KW-1185">Reference proteome</keyword>
<proteinExistence type="predicted"/>
<organism evidence="1 2">
    <name type="scientific">Elsinoe ampelina</name>
    <dbReference type="NCBI Taxonomy" id="302913"/>
    <lineage>
        <taxon>Eukaryota</taxon>
        <taxon>Fungi</taxon>
        <taxon>Dikarya</taxon>
        <taxon>Ascomycota</taxon>
        <taxon>Pezizomycotina</taxon>
        <taxon>Dothideomycetes</taxon>
        <taxon>Dothideomycetidae</taxon>
        <taxon>Myriangiales</taxon>
        <taxon>Elsinoaceae</taxon>
        <taxon>Elsinoe</taxon>
    </lineage>
</organism>
<reference evidence="2" key="1">
    <citation type="journal article" date="2020" name="Stud. Mycol.">
        <title>101 Dothideomycetes genomes: A test case for predicting lifestyles and emergence of pathogens.</title>
        <authorList>
            <person name="Haridas S."/>
            <person name="Albert R."/>
            <person name="Binder M."/>
            <person name="Bloem J."/>
            <person name="LaButti K."/>
            <person name="Salamov A."/>
            <person name="Andreopoulos B."/>
            <person name="Baker S."/>
            <person name="Barry K."/>
            <person name="Bills G."/>
            <person name="Bluhm B."/>
            <person name="Cannon C."/>
            <person name="Castanera R."/>
            <person name="Culley D."/>
            <person name="Daum C."/>
            <person name="Ezra D."/>
            <person name="Gonzalez J."/>
            <person name="Henrissat B."/>
            <person name="Kuo A."/>
            <person name="Liang C."/>
            <person name="Lipzen A."/>
            <person name="Lutzoni F."/>
            <person name="Magnuson J."/>
            <person name="Mondo S."/>
            <person name="Nolan M."/>
            <person name="Ohm R."/>
            <person name="Pangilinan J."/>
            <person name="Park H.-J."/>
            <person name="Ramirez L."/>
            <person name="Alfaro M."/>
            <person name="Sun H."/>
            <person name="Tritt A."/>
            <person name="Yoshinaga Y."/>
            <person name="Zwiers L.-H."/>
            <person name="Turgeon B."/>
            <person name="Goodwin S."/>
            <person name="Spatafora J."/>
            <person name="Crous P."/>
            <person name="Grigoriev I."/>
        </authorList>
    </citation>
    <scope>NUCLEOTIDE SEQUENCE [LARGE SCALE GENOMIC DNA]</scope>
    <source>
        <strain evidence="2">CECT 20119</strain>
    </source>
</reference>
<gene>
    <name evidence="1" type="ORF">BDZ85DRAFT_10796</name>
</gene>
<name>A0A6A6GQJ2_9PEZI</name>
<dbReference type="Proteomes" id="UP000799538">
    <property type="component" value="Unassembled WGS sequence"/>
</dbReference>
<dbReference type="AlphaFoldDB" id="A0A6A6GQJ2"/>
<sequence>MSDDAPSLLSLPLHVREAILTYVLAVAQPLYLFRDHPSRIEVFAPAKPRQWTALLYTNRQLSRESSAVLYASNAFALLDQAEEQTSLLRLFLDRIGPTNSAALNWLCLDFPLFQRQAGKFEIHHDSLQRVELIRQHCDGLTTLEFGLNAVSKRNLEDTLTSGSENAHDVLAELDNAVRTISSLGTIVARVHGGALHPDIARAAQKLGWVVSK</sequence>
<protein>
    <submittedName>
        <fullName evidence="1">Uncharacterized protein</fullName>
    </submittedName>
</protein>
<accession>A0A6A6GQJ2</accession>
<dbReference type="OrthoDB" id="62952at2759"/>